<name>A0A453HM02_AEGTS</name>
<dbReference type="AlphaFoldDB" id="A0A453HM02"/>
<evidence type="ECO:0000256" key="1">
    <source>
        <dbReference type="SAM" id="MobiDB-lite"/>
    </source>
</evidence>
<proteinExistence type="predicted"/>
<reference evidence="4" key="2">
    <citation type="journal article" date="2017" name="Nat. Plants">
        <title>The Aegilops tauschii genome reveals multiple impacts of transposons.</title>
        <authorList>
            <person name="Zhao G."/>
            <person name="Zou C."/>
            <person name="Li K."/>
            <person name="Wang K."/>
            <person name="Li T."/>
            <person name="Gao L."/>
            <person name="Zhang X."/>
            <person name="Wang H."/>
            <person name="Yang Z."/>
            <person name="Liu X."/>
            <person name="Jiang W."/>
            <person name="Mao L."/>
            <person name="Kong X."/>
            <person name="Jiao Y."/>
            <person name="Jia J."/>
        </authorList>
    </citation>
    <scope>NUCLEOTIDE SEQUENCE [LARGE SCALE GENOMIC DNA]</scope>
    <source>
        <strain evidence="4">cv. AL8/78</strain>
    </source>
</reference>
<organism evidence="3 4">
    <name type="scientific">Aegilops tauschii subsp. strangulata</name>
    <name type="common">Goatgrass</name>
    <dbReference type="NCBI Taxonomy" id="200361"/>
    <lineage>
        <taxon>Eukaryota</taxon>
        <taxon>Viridiplantae</taxon>
        <taxon>Streptophyta</taxon>
        <taxon>Embryophyta</taxon>
        <taxon>Tracheophyta</taxon>
        <taxon>Spermatophyta</taxon>
        <taxon>Magnoliopsida</taxon>
        <taxon>Liliopsida</taxon>
        <taxon>Poales</taxon>
        <taxon>Poaceae</taxon>
        <taxon>BOP clade</taxon>
        <taxon>Pooideae</taxon>
        <taxon>Triticodae</taxon>
        <taxon>Triticeae</taxon>
        <taxon>Triticinae</taxon>
        <taxon>Aegilops</taxon>
    </lineage>
</organism>
<evidence type="ECO:0000313" key="4">
    <source>
        <dbReference type="Proteomes" id="UP000015105"/>
    </source>
</evidence>
<feature type="region of interest" description="Disordered" evidence="1">
    <location>
        <begin position="16"/>
        <end position="41"/>
    </location>
</feature>
<keyword evidence="4" id="KW-1185">Reference proteome</keyword>
<dbReference type="Proteomes" id="UP000015105">
    <property type="component" value="Chromosome 4D"/>
</dbReference>
<feature type="domain" description="Helitron helicase-like" evidence="2">
    <location>
        <begin position="43"/>
        <end position="105"/>
    </location>
</feature>
<dbReference type="Pfam" id="PF14214">
    <property type="entry name" value="Helitron_like_N"/>
    <property type="match status" value="1"/>
</dbReference>
<dbReference type="Gramene" id="AET4Gv20233100.10">
    <property type="protein sequence ID" value="AET4Gv20233100.10"/>
    <property type="gene ID" value="AET4Gv20233100"/>
</dbReference>
<accession>A0A453HM02</accession>
<evidence type="ECO:0000313" key="3">
    <source>
        <dbReference type="EnsemblPlants" id="AET4Gv20233100.10"/>
    </source>
</evidence>
<reference evidence="3" key="5">
    <citation type="journal article" date="2021" name="G3 (Bethesda)">
        <title>Aegilops tauschii genome assembly Aet v5.0 features greater sequence contiguity and improved annotation.</title>
        <authorList>
            <person name="Wang L."/>
            <person name="Zhu T."/>
            <person name="Rodriguez J.C."/>
            <person name="Deal K.R."/>
            <person name="Dubcovsky J."/>
            <person name="McGuire P.E."/>
            <person name="Lux T."/>
            <person name="Spannagl M."/>
            <person name="Mayer K.F.X."/>
            <person name="Baldrich P."/>
            <person name="Meyers B.C."/>
            <person name="Huo N."/>
            <person name="Gu Y.Q."/>
            <person name="Zhou H."/>
            <person name="Devos K.M."/>
            <person name="Bennetzen J.L."/>
            <person name="Unver T."/>
            <person name="Budak H."/>
            <person name="Gulick P.J."/>
            <person name="Galiba G."/>
            <person name="Kalapos B."/>
            <person name="Nelson D.R."/>
            <person name="Li P."/>
            <person name="You F.M."/>
            <person name="Luo M.C."/>
            <person name="Dvorak J."/>
        </authorList>
    </citation>
    <scope>NUCLEOTIDE SEQUENCE [LARGE SCALE GENOMIC DNA]</scope>
    <source>
        <strain evidence="3">cv. AL8/78</strain>
    </source>
</reference>
<reference evidence="3" key="3">
    <citation type="journal article" date="2017" name="Nature">
        <title>Genome sequence of the progenitor of the wheat D genome Aegilops tauschii.</title>
        <authorList>
            <person name="Luo M.C."/>
            <person name="Gu Y.Q."/>
            <person name="Puiu D."/>
            <person name="Wang H."/>
            <person name="Twardziok S.O."/>
            <person name="Deal K.R."/>
            <person name="Huo N."/>
            <person name="Zhu T."/>
            <person name="Wang L."/>
            <person name="Wang Y."/>
            <person name="McGuire P.E."/>
            <person name="Liu S."/>
            <person name="Long H."/>
            <person name="Ramasamy R.K."/>
            <person name="Rodriguez J.C."/>
            <person name="Van S.L."/>
            <person name="Yuan L."/>
            <person name="Wang Z."/>
            <person name="Xia Z."/>
            <person name="Xiao L."/>
            <person name="Anderson O.D."/>
            <person name="Ouyang S."/>
            <person name="Liang Y."/>
            <person name="Zimin A.V."/>
            <person name="Pertea G."/>
            <person name="Qi P."/>
            <person name="Bennetzen J.L."/>
            <person name="Dai X."/>
            <person name="Dawson M.W."/>
            <person name="Muller H.G."/>
            <person name="Kugler K."/>
            <person name="Rivarola-Duarte L."/>
            <person name="Spannagl M."/>
            <person name="Mayer K.F.X."/>
            <person name="Lu F.H."/>
            <person name="Bevan M.W."/>
            <person name="Leroy P."/>
            <person name="Li P."/>
            <person name="You F.M."/>
            <person name="Sun Q."/>
            <person name="Liu Z."/>
            <person name="Lyons E."/>
            <person name="Wicker T."/>
            <person name="Salzberg S.L."/>
            <person name="Devos K.M."/>
            <person name="Dvorak J."/>
        </authorList>
    </citation>
    <scope>NUCLEOTIDE SEQUENCE [LARGE SCALE GENOMIC DNA]</scope>
    <source>
        <strain evidence="3">cv. AL8/78</strain>
    </source>
</reference>
<evidence type="ECO:0000259" key="2">
    <source>
        <dbReference type="Pfam" id="PF14214"/>
    </source>
</evidence>
<dbReference type="EnsemblPlants" id="AET4Gv20233100.10">
    <property type="protein sequence ID" value="AET4Gv20233100.10"/>
    <property type="gene ID" value="AET4Gv20233100"/>
</dbReference>
<sequence>MMLLLQLLQINIHHHDGFPSKKKRNSRKQVPPISSIAPSVERPSSKYHLKVKIKHAQRSYAPMTLFVTFMLNAAWPEIQSMLQEVGQAASEKPDIVDRVFHIVHERHKRKGVLKTLACNIMLT</sequence>
<reference evidence="3" key="4">
    <citation type="submission" date="2019-03" db="UniProtKB">
        <authorList>
            <consortium name="EnsemblPlants"/>
        </authorList>
    </citation>
    <scope>IDENTIFICATION</scope>
</reference>
<reference evidence="4" key="1">
    <citation type="journal article" date="2014" name="Science">
        <title>Ancient hybridizations among the ancestral genomes of bread wheat.</title>
        <authorList>
            <consortium name="International Wheat Genome Sequencing Consortium,"/>
            <person name="Marcussen T."/>
            <person name="Sandve S.R."/>
            <person name="Heier L."/>
            <person name="Spannagl M."/>
            <person name="Pfeifer M."/>
            <person name="Jakobsen K.S."/>
            <person name="Wulff B.B."/>
            <person name="Steuernagel B."/>
            <person name="Mayer K.F."/>
            <person name="Olsen O.A."/>
        </authorList>
    </citation>
    <scope>NUCLEOTIDE SEQUENCE [LARGE SCALE GENOMIC DNA]</scope>
    <source>
        <strain evidence="4">cv. AL8/78</strain>
    </source>
</reference>
<protein>
    <recommendedName>
        <fullName evidence="2">Helitron helicase-like domain-containing protein</fullName>
    </recommendedName>
</protein>
<dbReference type="InterPro" id="IPR025476">
    <property type="entry name" value="Helitron_helicase-like"/>
</dbReference>